<dbReference type="InterPro" id="IPR036236">
    <property type="entry name" value="Znf_C2H2_sf"/>
</dbReference>
<dbReference type="RefSeq" id="XP_067545295.1">
    <property type="nucleotide sequence ID" value="XM_067687587.1"/>
</dbReference>
<proteinExistence type="predicted"/>
<dbReference type="Proteomes" id="UP000185944">
    <property type="component" value="Unassembled WGS sequence"/>
</dbReference>
<gene>
    <name evidence="1" type="ORF">NEDG_00169</name>
</gene>
<dbReference type="EMBL" id="LTDL01000014">
    <property type="protein sequence ID" value="OAG31694.1"/>
    <property type="molecule type" value="Genomic_DNA"/>
</dbReference>
<evidence type="ECO:0000313" key="1">
    <source>
        <dbReference type="EMBL" id="OAG31694.1"/>
    </source>
</evidence>
<organism evidence="1 2">
    <name type="scientific">Nematocida displodere</name>
    <dbReference type="NCBI Taxonomy" id="1805483"/>
    <lineage>
        <taxon>Eukaryota</taxon>
        <taxon>Fungi</taxon>
        <taxon>Fungi incertae sedis</taxon>
        <taxon>Microsporidia</taxon>
        <taxon>Nematocida</taxon>
    </lineage>
</organism>
<evidence type="ECO:0000313" key="2">
    <source>
        <dbReference type="Proteomes" id="UP000185944"/>
    </source>
</evidence>
<accession>A0A177EI87</accession>
<dbReference type="AlphaFoldDB" id="A0A177EI87"/>
<sequence>MSRRTPSKACNSKKIVNRAIRRSCKLRNRTPDMDEIREKVDLQIDTPVDNPEHTRCIECNRVMEKVTMEKHLASRGHKKRLRDLREDALLEQDRKNGLF</sequence>
<name>A0A177EI87_9MICR</name>
<comment type="caution">
    <text evidence="1">The sequence shown here is derived from an EMBL/GenBank/DDBJ whole genome shotgun (WGS) entry which is preliminary data.</text>
</comment>
<dbReference type="VEuPathDB" id="MicrosporidiaDB:NEDG_00169"/>
<keyword evidence="2" id="KW-1185">Reference proteome</keyword>
<protein>
    <submittedName>
        <fullName evidence="1">Bud site selection protein 2</fullName>
    </submittedName>
</protein>
<dbReference type="OrthoDB" id="24683at2759"/>
<reference evidence="1 2" key="1">
    <citation type="submission" date="2016-02" db="EMBL/GenBank/DDBJ databases">
        <title>Discovery of a natural microsporidian pathogen with a broad tissue tropism in Caenorhabditis elegans.</title>
        <authorList>
            <person name="Luallen R.J."/>
            <person name="Reinke A.W."/>
            <person name="Tong L."/>
            <person name="Botts M.R."/>
            <person name="Felix M.-A."/>
            <person name="Troemel E.R."/>
        </authorList>
    </citation>
    <scope>NUCLEOTIDE SEQUENCE [LARGE SCALE GENOMIC DNA]</scope>
    <source>
        <strain evidence="1 2">JUm2807</strain>
    </source>
</reference>
<dbReference type="GeneID" id="93646519"/>
<dbReference type="SUPFAM" id="SSF57667">
    <property type="entry name" value="beta-beta-alpha zinc fingers"/>
    <property type="match status" value="1"/>
</dbReference>